<keyword evidence="4 8" id="KW-1133">Transmembrane helix</keyword>
<dbReference type="InterPro" id="IPR026961">
    <property type="entry name" value="PGG_dom"/>
</dbReference>
<comment type="subcellular location">
    <subcellularLocation>
        <location evidence="1">Membrane</location>
        <topology evidence="1">Multi-pass membrane protein</topology>
    </subcellularLocation>
</comment>
<dbReference type="RefSeq" id="XP_048137811.1">
    <property type="nucleotide sequence ID" value="XM_048281854.1"/>
</dbReference>
<proteinExistence type="predicted"/>
<dbReference type="Gene3D" id="1.25.40.20">
    <property type="entry name" value="Ankyrin repeat-containing domain"/>
    <property type="match status" value="2"/>
</dbReference>
<evidence type="ECO:0000256" key="2">
    <source>
        <dbReference type="ARBA" id="ARBA00022692"/>
    </source>
</evidence>
<evidence type="ECO:0000256" key="4">
    <source>
        <dbReference type="ARBA" id="ARBA00022989"/>
    </source>
</evidence>
<evidence type="ECO:0000256" key="3">
    <source>
        <dbReference type="ARBA" id="ARBA00022737"/>
    </source>
</evidence>
<dbReference type="PANTHER" id="PTHR24186">
    <property type="entry name" value="PROTEIN PHOSPHATASE 1 REGULATORY SUBUNIT"/>
    <property type="match status" value="1"/>
</dbReference>
<dbReference type="Proteomes" id="UP000827889">
    <property type="component" value="Chromosome 7"/>
</dbReference>
<name>A0ABM3HMJ3_9MYRT</name>
<evidence type="ECO:0000313" key="10">
    <source>
        <dbReference type="Proteomes" id="UP000827889"/>
    </source>
</evidence>
<protein>
    <submittedName>
        <fullName evidence="11">Protein ACCELERATED CELL DEATH 6-like isoform X1</fullName>
    </submittedName>
</protein>
<evidence type="ECO:0000313" key="11">
    <source>
        <dbReference type="RefSeq" id="XP_048137811.1"/>
    </source>
</evidence>
<evidence type="ECO:0000256" key="5">
    <source>
        <dbReference type="ARBA" id="ARBA00023043"/>
    </source>
</evidence>
<evidence type="ECO:0000256" key="6">
    <source>
        <dbReference type="ARBA" id="ARBA00023136"/>
    </source>
</evidence>
<dbReference type="Pfam" id="PF13962">
    <property type="entry name" value="PGG"/>
    <property type="match status" value="1"/>
</dbReference>
<dbReference type="InterPro" id="IPR002110">
    <property type="entry name" value="Ankyrin_rpt"/>
</dbReference>
<dbReference type="GeneID" id="115729012"/>
<feature type="transmembrane region" description="Helical" evidence="8">
    <location>
        <begin position="480"/>
        <end position="501"/>
    </location>
</feature>
<feature type="transmembrane region" description="Helical" evidence="8">
    <location>
        <begin position="513"/>
        <end position="534"/>
    </location>
</feature>
<feature type="domain" description="PGG" evidence="9">
    <location>
        <begin position="428"/>
        <end position="538"/>
    </location>
</feature>
<gene>
    <name evidence="11" type="primary">LOC115729012</name>
</gene>
<evidence type="ECO:0000256" key="1">
    <source>
        <dbReference type="ARBA" id="ARBA00004141"/>
    </source>
</evidence>
<evidence type="ECO:0000256" key="8">
    <source>
        <dbReference type="SAM" id="Phobius"/>
    </source>
</evidence>
<dbReference type="Pfam" id="PF12796">
    <property type="entry name" value="Ank_2"/>
    <property type="match status" value="2"/>
</dbReference>
<reference evidence="11" key="1">
    <citation type="submission" date="2025-08" db="UniProtKB">
        <authorList>
            <consortium name="RefSeq"/>
        </authorList>
    </citation>
    <scope>IDENTIFICATION</scope>
    <source>
        <tissue evidence="11">Leaf</tissue>
    </source>
</reference>
<feature type="transmembrane region" description="Helical" evidence="8">
    <location>
        <begin position="576"/>
        <end position="594"/>
    </location>
</feature>
<organism evidence="10 11">
    <name type="scientific">Rhodamnia argentea</name>
    <dbReference type="NCBI Taxonomy" id="178133"/>
    <lineage>
        <taxon>Eukaryota</taxon>
        <taxon>Viridiplantae</taxon>
        <taxon>Streptophyta</taxon>
        <taxon>Embryophyta</taxon>
        <taxon>Tracheophyta</taxon>
        <taxon>Spermatophyta</taxon>
        <taxon>Magnoliopsida</taxon>
        <taxon>eudicotyledons</taxon>
        <taxon>Gunneridae</taxon>
        <taxon>Pentapetalae</taxon>
        <taxon>rosids</taxon>
        <taxon>malvids</taxon>
        <taxon>Myrtales</taxon>
        <taxon>Myrtaceae</taxon>
        <taxon>Myrtoideae</taxon>
        <taxon>Myrteae</taxon>
        <taxon>Australasian group</taxon>
        <taxon>Rhodamnia</taxon>
    </lineage>
</organism>
<dbReference type="PROSITE" id="PS50088">
    <property type="entry name" value="ANK_REPEAT"/>
    <property type="match status" value="2"/>
</dbReference>
<accession>A0ABM3HMJ3</accession>
<feature type="transmembrane region" description="Helical" evidence="8">
    <location>
        <begin position="438"/>
        <end position="459"/>
    </location>
</feature>
<feature type="repeat" description="ANK" evidence="7">
    <location>
        <begin position="346"/>
        <end position="379"/>
    </location>
</feature>
<keyword evidence="2 8" id="KW-0812">Transmembrane</keyword>
<keyword evidence="3" id="KW-0677">Repeat</keyword>
<evidence type="ECO:0000256" key="7">
    <source>
        <dbReference type="PROSITE-ProRule" id="PRU00023"/>
    </source>
</evidence>
<dbReference type="SMART" id="SM00248">
    <property type="entry name" value="ANK"/>
    <property type="match status" value="7"/>
</dbReference>
<dbReference type="InterPro" id="IPR036770">
    <property type="entry name" value="Ankyrin_rpt-contain_sf"/>
</dbReference>
<dbReference type="PANTHER" id="PTHR24186:SF46">
    <property type="entry name" value="PROTEIN ACCELERATED CELL DEATH 6-LIKE"/>
    <property type="match status" value="1"/>
</dbReference>
<sequence>MDHIISIDGRETRATPEERLEDLKARNVLPPHNQRWLEDGDLSKIMDRDLYKATKEGDVEKFMDALETVSQSRELALSLIFDQVTPSGDSLLHVAASSGKENVMELILNNFPYLVTRRNSSEDTPLHVAIRTRSLEATRKLIRLRRDAETMYWKNKDSKSPLYLAVENCKYLEYKNREGAGWEILQLLLKESARDEAYAVKIQGMSPVLAAIEERQSGILEEIIDRLPKLLHVRGEDGGTPLHSAASVGDLVAVEVLLRECPDLALQTDKNGSYPIHIACQGWGSGFTVDQLVQATWPDLAEIKNNKGQNILHVAAKAGNNIGVFQISWCCDEAVIKELANSKDVDGNTPLHLASMHNHCRVMLYLTRDNRSDLTLLNNDKLTALDVAMNSASLSTKYPALLGRAILITAGVPQSGGRDVWSPRENAEWMKDEVNTRLLVATLVATVTFAAGFTLPGGYNASSDPRPGTATMLHNKVFQVFVISNMLAMYSSVLAVVVLLWGHISDFYVAEQAYLTAGPLLLMALTGMSVAFLAGVSVAVSKITWLAFLLLCIAIFFLVTLVMVLGALIFPFSKTAMHIVSLYYLVGALPRYAVRRFKHRNDPERLKSDVYFF</sequence>
<keyword evidence="5 7" id="KW-0040">ANK repeat</keyword>
<feature type="transmembrane region" description="Helical" evidence="8">
    <location>
        <begin position="546"/>
        <end position="570"/>
    </location>
</feature>
<dbReference type="PROSITE" id="PS50297">
    <property type="entry name" value="ANK_REP_REGION"/>
    <property type="match status" value="1"/>
</dbReference>
<keyword evidence="6 8" id="KW-0472">Membrane</keyword>
<feature type="repeat" description="ANK" evidence="7">
    <location>
        <begin position="237"/>
        <end position="269"/>
    </location>
</feature>
<dbReference type="Pfam" id="PF00023">
    <property type="entry name" value="Ank"/>
    <property type="match status" value="1"/>
</dbReference>
<evidence type="ECO:0000259" key="9">
    <source>
        <dbReference type="Pfam" id="PF13962"/>
    </source>
</evidence>
<keyword evidence="10" id="KW-1185">Reference proteome</keyword>
<dbReference type="SUPFAM" id="SSF48403">
    <property type="entry name" value="Ankyrin repeat"/>
    <property type="match status" value="1"/>
</dbReference>